<reference evidence="2" key="2">
    <citation type="journal article" date="2023" name="Science">
        <title>Genomic signatures of disease resistance in endangered staghorn corals.</title>
        <authorList>
            <person name="Vollmer S.V."/>
            <person name="Selwyn J.D."/>
            <person name="Despard B.A."/>
            <person name="Roesel C.L."/>
        </authorList>
    </citation>
    <scope>NUCLEOTIDE SEQUENCE</scope>
    <source>
        <strain evidence="2">K2</strain>
    </source>
</reference>
<proteinExistence type="predicted"/>
<name>A0AAD9URN3_ACRCE</name>
<dbReference type="InterPro" id="IPR058913">
    <property type="entry name" value="Integrase_dom_put"/>
</dbReference>
<accession>A0AAD9URN3</accession>
<sequence length="135" mass="15537">MELSGILNADDPVHLFTLHLVFLPGINRALCQFTEAFNHHNVRTERNWSPYQTWLNGMMQHDNPLSNGEIDEEPYDFEYYGNDPYGPTPLDSDNNVAVEEIDLGENYLLQSFVLKRVDPLRESSHVGIDIFQEAL</sequence>
<reference evidence="2" key="1">
    <citation type="journal article" date="2023" name="G3 (Bethesda)">
        <title>Whole genome assembly and annotation of the endangered Caribbean coral Acropora cervicornis.</title>
        <authorList>
            <person name="Selwyn J.D."/>
            <person name="Vollmer S.V."/>
        </authorList>
    </citation>
    <scope>NUCLEOTIDE SEQUENCE</scope>
    <source>
        <strain evidence="2">K2</strain>
    </source>
</reference>
<feature type="domain" description="Integrase core" evidence="1">
    <location>
        <begin position="1"/>
        <end position="62"/>
    </location>
</feature>
<evidence type="ECO:0000313" key="3">
    <source>
        <dbReference type="Proteomes" id="UP001249851"/>
    </source>
</evidence>
<protein>
    <recommendedName>
        <fullName evidence="1">Integrase core domain-containing protein</fullName>
    </recommendedName>
</protein>
<dbReference type="Proteomes" id="UP001249851">
    <property type="component" value="Unassembled WGS sequence"/>
</dbReference>
<gene>
    <name evidence="2" type="ORF">P5673_032998</name>
</gene>
<comment type="caution">
    <text evidence="2">The sequence shown here is derived from an EMBL/GenBank/DDBJ whole genome shotgun (WGS) entry which is preliminary data.</text>
</comment>
<evidence type="ECO:0000313" key="2">
    <source>
        <dbReference type="EMBL" id="KAK2547172.1"/>
    </source>
</evidence>
<evidence type="ECO:0000259" key="1">
    <source>
        <dbReference type="Pfam" id="PF24764"/>
    </source>
</evidence>
<organism evidence="2 3">
    <name type="scientific">Acropora cervicornis</name>
    <name type="common">Staghorn coral</name>
    <dbReference type="NCBI Taxonomy" id="6130"/>
    <lineage>
        <taxon>Eukaryota</taxon>
        <taxon>Metazoa</taxon>
        <taxon>Cnidaria</taxon>
        <taxon>Anthozoa</taxon>
        <taxon>Hexacorallia</taxon>
        <taxon>Scleractinia</taxon>
        <taxon>Astrocoeniina</taxon>
        <taxon>Acroporidae</taxon>
        <taxon>Acropora</taxon>
    </lineage>
</organism>
<dbReference type="Pfam" id="PF24764">
    <property type="entry name" value="rva_4"/>
    <property type="match status" value="1"/>
</dbReference>
<dbReference type="EMBL" id="JARQWQ010000207">
    <property type="protein sequence ID" value="KAK2547172.1"/>
    <property type="molecule type" value="Genomic_DNA"/>
</dbReference>
<dbReference type="AlphaFoldDB" id="A0AAD9URN3"/>
<keyword evidence="3" id="KW-1185">Reference proteome</keyword>